<dbReference type="SMART" id="SM00116">
    <property type="entry name" value="CBS"/>
    <property type="match status" value="2"/>
</dbReference>
<evidence type="ECO:0000259" key="3">
    <source>
        <dbReference type="PROSITE" id="PS51371"/>
    </source>
</evidence>
<dbReference type="PANTHER" id="PTHR48108:SF32">
    <property type="entry name" value="TRANSCRIPTIONAL REPRESSOR CCPN"/>
    <property type="match status" value="1"/>
</dbReference>
<dbReference type="Proteomes" id="UP000195918">
    <property type="component" value="Unassembled WGS sequence"/>
</dbReference>
<name>A0A1X6WQG6_9ENTE</name>
<dbReference type="EMBL" id="FWFD01000015">
    <property type="protein sequence ID" value="SLM86519.1"/>
    <property type="molecule type" value="Genomic_DNA"/>
</dbReference>
<dbReference type="InterPro" id="IPR051462">
    <property type="entry name" value="CBS_domain-containing"/>
</dbReference>
<dbReference type="InterPro" id="IPR000644">
    <property type="entry name" value="CBS_dom"/>
</dbReference>
<dbReference type="InterPro" id="IPR036388">
    <property type="entry name" value="WH-like_DNA-bd_sf"/>
</dbReference>
<dbReference type="InterPro" id="IPR036390">
    <property type="entry name" value="WH_DNA-bd_sf"/>
</dbReference>
<keyword evidence="2" id="KW-0129">CBS domain</keyword>
<organism evidence="4 5">
    <name type="scientific">Vagococcus fluvialis bH819</name>
    <dbReference type="NCBI Taxonomy" id="1255619"/>
    <lineage>
        <taxon>Bacteria</taxon>
        <taxon>Bacillati</taxon>
        <taxon>Bacillota</taxon>
        <taxon>Bacilli</taxon>
        <taxon>Lactobacillales</taxon>
        <taxon>Enterococcaceae</taxon>
        <taxon>Vagococcus</taxon>
    </lineage>
</organism>
<dbReference type="Pfam" id="PF08279">
    <property type="entry name" value="HTH_11"/>
    <property type="match status" value="1"/>
</dbReference>
<keyword evidence="5" id="KW-1185">Reference proteome</keyword>
<sequence>MELSERQKAIIEIVKMNEPISGDKIAEHLGLTKPTLRSDLAVLTMTGILDARPKVGYIYSGLSFEPLLHEQLFEKKVADLMTSSIIVFPKTSILDATTSLFMYDSGSLYVTQEETGDLVGLVSRKDLLRSLINNQDNSLSIAVIMTRMPNIITAYPEMTIVEAGRLLTQHEVDSLPVVENKKSKKVIGKISKTGIMQHFIKMGSE</sequence>
<dbReference type="RefSeq" id="WP_086952144.1">
    <property type="nucleotide sequence ID" value="NZ_FWFD01000015.1"/>
</dbReference>
<dbReference type="PIRSF" id="PIRSF026546">
    <property type="entry name" value="UCP026546_CBS_YqzB"/>
    <property type="match status" value="1"/>
</dbReference>
<feature type="domain" description="CBS" evidence="3">
    <location>
        <begin position="145"/>
        <end position="205"/>
    </location>
</feature>
<proteinExistence type="predicted"/>
<gene>
    <name evidence="4" type="ORF">FM121_10530</name>
</gene>
<dbReference type="PANTHER" id="PTHR48108">
    <property type="entry name" value="CBS DOMAIN-CONTAINING PROTEIN CBSX2, CHLOROPLASTIC"/>
    <property type="match status" value="1"/>
</dbReference>
<accession>A0A1X6WQG6</accession>
<dbReference type="SUPFAM" id="SSF54631">
    <property type="entry name" value="CBS-domain pair"/>
    <property type="match status" value="1"/>
</dbReference>
<dbReference type="Gene3D" id="1.10.10.10">
    <property type="entry name" value="Winged helix-like DNA-binding domain superfamily/Winged helix DNA-binding domain"/>
    <property type="match status" value="1"/>
</dbReference>
<dbReference type="SUPFAM" id="SSF46785">
    <property type="entry name" value="Winged helix' DNA-binding domain"/>
    <property type="match status" value="1"/>
</dbReference>
<dbReference type="Pfam" id="PF00571">
    <property type="entry name" value="CBS"/>
    <property type="match status" value="2"/>
</dbReference>
<dbReference type="CDD" id="cd04617">
    <property type="entry name" value="CBS_pair_CcpN"/>
    <property type="match status" value="1"/>
</dbReference>
<evidence type="ECO:0000256" key="1">
    <source>
        <dbReference type="ARBA" id="ARBA00022737"/>
    </source>
</evidence>
<dbReference type="PROSITE" id="PS51371">
    <property type="entry name" value="CBS"/>
    <property type="match status" value="2"/>
</dbReference>
<evidence type="ECO:0000313" key="5">
    <source>
        <dbReference type="Proteomes" id="UP000195918"/>
    </source>
</evidence>
<keyword evidence="1" id="KW-0677">Repeat</keyword>
<evidence type="ECO:0000313" key="4">
    <source>
        <dbReference type="EMBL" id="SLM86519.1"/>
    </source>
</evidence>
<dbReference type="AlphaFoldDB" id="A0A1X6WQG6"/>
<feature type="domain" description="CBS" evidence="3">
    <location>
        <begin position="81"/>
        <end position="137"/>
    </location>
</feature>
<reference evidence="5" key="1">
    <citation type="submission" date="2017-02" db="EMBL/GenBank/DDBJ databases">
        <authorList>
            <person name="Dridi B."/>
        </authorList>
    </citation>
    <scope>NUCLEOTIDE SEQUENCE [LARGE SCALE GENOMIC DNA]</scope>
    <source>
        <strain evidence="5">bH819</strain>
    </source>
</reference>
<dbReference type="InterPro" id="IPR013196">
    <property type="entry name" value="HTH_11"/>
</dbReference>
<dbReference type="InterPro" id="IPR046342">
    <property type="entry name" value="CBS_dom_sf"/>
</dbReference>
<evidence type="ECO:0000256" key="2">
    <source>
        <dbReference type="PROSITE-ProRule" id="PRU00703"/>
    </source>
</evidence>
<dbReference type="OrthoDB" id="9793615at2"/>
<protein>
    <submittedName>
        <fullName evidence="4">CBS domain protein, lmo1865 homolog</fullName>
    </submittedName>
</protein>
<dbReference type="InterPro" id="IPR016842">
    <property type="entry name" value="UCP026546_HTH-CBS"/>
</dbReference>
<dbReference type="Gene3D" id="3.10.580.10">
    <property type="entry name" value="CBS-domain"/>
    <property type="match status" value="1"/>
</dbReference>